<evidence type="ECO:0000313" key="2">
    <source>
        <dbReference type="EMBL" id="SFJ45814.1"/>
    </source>
</evidence>
<feature type="region of interest" description="Disordered" evidence="1">
    <location>
        <begin position="29"/>
        <end position="96"/>
    </location>
</feature>
<evidence type="ECO:0008006" key="4">
    <source>
        <dbReference type="Google" id="ProtNLM"/>
    </source>
</evidence>
<dbReference type="Proteomes" id="UP000182829">
    <property type="component" value="Unassembled WGS sequence"/>
</dbReference>
<protein>
    <recommendedName>
        <fullName evidence="4">Lipoprotein</fullName>
    </recommendedName>
</protein>
<sequence length="218" mass="22971">MSRRNSGPARSRRAVLAGSASLLALSAGCLDDGFDDASGPGTGDENSDDEETADDDGSADSDASSTDDLVEETHTYQQPDVPESPNATVLRDEGDADAWLEERWDVGEPDDDLVAFVEETAFEDALLVALEAEGSNLCYEMGLEDAELDDETLTLEAEVSDESDADEVCAEQVTAAGLLARVPFASGVAPSTEFVAEIVDADGTTHERRADADGESDE</sequence>
<dbReference type="GeneID" id="14209298"/>
<dbReference type="OrthoDB" id="206414at2157"/>
<dbReference type="EMBL" id="FORO01000031">
    <property type="protein sequence ID" value="SFJ45814.1"/>
    <property type="molecule type" value="Genomic_DNA"/>
</dbReference>
<evidence type="ECO:0000256" key="1">
    <source>
        <dbReference type="SAM" id="MobiDB-lite"/>
    </source>
</evidence>
<name>A0A1I3RGQ1_9EURY</name>
<dbReference type="RefSeq" id="WP_015233822.1">
    <property type="nucleotide sequence ID" value="NZ_FORO01000031.1"/>
</dbReference>
<accession>A0A1I3RGQ1</accession>
<gene>
    <name evidence="2" type="ORF">SAMN05443661_13113</name>
</gene>
<dbReference type="AlphaFoldDB" id="A0A1I3RGQ1"/>
<organism evidence="2 3">
    <name type="scientific">Natronobacterium gregoryi</name>
    <dbReference type="NCBI Taxonomy" id="44930"/>
    <lineage>
        <taxon>Archaea</taxon>
        <taxon>Methanobacteriati</taxon>
        <taxon>Methanobacteriota</taxon>
        <taxon>Stenosarchaea group</taxon>
        <taxon>Halobacteria</taxon>
        <taxon>Halobacteriales</taxon>
        <taxon>Natrialbaceae</taxon>
        <taxon>Natronobacterium</taxon>
    </lineage>
</organism>
<reference evidence="2 3" key="1">
    <citation type="submission" date="2016-10" db="EMBL/GenBank/DDBJ databases">
        <authorList>
            <person name="de Groot N.N."/>
        </authorList>
    </citation>
    <scope>NUCLEOTIDE SEQUENCE [LARGE SCALE GENOMIC DNA]</scope>
    <source>
        <strain evidence="2 3">SP2</strain>
    </source>
</reference>
<dbReference type="PROSITE" id="PS51257">
    <property type="entry name" value="PROKAR_LIPOPROTEIN"/>
    <property type="match status" value="1"/>
</dbReference>
<evidence type="ECO:0000313" key="3">
    <source>
        <dbReference type="Proteomes" id="UP000182829"/>
    </source>
</evidence>
<feature type="compositionally biased region" description="Acidic residues" evidence="1">
    <location>
        <begin position="45"/>
        <end position="59"/>
    </location>
</feature>
<dbReference type="OMA" id="THERRAD"/>
<proteinExistence type="predicted"/>